<evidence type="ECO:0000313" key="2">
    <source>
        <dbReference type="Proteomes" id="UP000606786"/>
    </source>
</evidence>
<accession>A0A811U5M2</accession>
<sequence>MLKYEYPSNYFVMKVSNELKAETKYFLWTEYVFSDKQPNSFLIGLHYCSPRALSGMSLQTPYVRPPIIFDKVQGRASIMRIFVCQGTAKILPLLRRKYYRCCVDLSERYTKVIVKALRGEESIEMQLRKEE</sequence>
<name>A0A811U5M2_CERCA</name>
<protein>
    <submittedName>
        <fullName evidence="1">(Mediterranean fruit fly) hypothetical protein</fullName>
    </submittedName>
</protein>
<keyword evidence="2" id="KW-1185">Reference proteome</keyword>
<gene>
    <name evidence="1" type="ORF">CCAP1982_LOCUS2299</name>
</gene>
<dbReference type="EMBL" id="CAJHJT010000001">
    <property type="protein sequence ID" value="CAD6993486.1"/>
    <property type="molecule type" value="Genomic_DNA"/>
</dbReference>
<dbReference type="AlphaFoldDB" id="A0A811U5M2"/>
<comment type="caution">
    <text evidence="1">The sequence shown here is derived from an EMBL/GenBank/DDBJ whole genome shotgun (WGS) entry which is preliminary data.</text>
</comment>
<organism evidence="1 2">
    <name type="scientific">Ceratitis capitata</name>
    <name type="common">Mediterranean fruit fly</name>
    <name type="synonym">Tephritis capitata</name>
    <dbReference type="NCBI Taxonomy" id="7213"/>
    <lineage>
        <taxon>Eukaryota</taxon>
        <taxon>Metazoa</taxon>
        <taxon>Ecdysozoa</taxon>
        <taxon>Arthropoda</taxon>
        <taxon>Hexapoda</taxon>
        <taxon>Insecta</taxon>
        <taxon>Pterygota</taxon>
        <taxon>Neoptera</taxon>
        <taxon>Endopterygota</taxon>
        <taxon>Diptera</taxon>
        <taxon>Brachycera</taxon>
        <taxon>Muscomorpha</taxon>
        <taxon>Tephritoidea</taxon>
        <taxon>Tephritidae</taxon>
        <taxon>Ceratitis</taxon>
        <taxon>Ceratitis</taxon>
    </lineage>
</organism>
<reference evidence="1" key="1">
    <citation type="submission" date="2020-11" db="EMBL/GenBank/DDBJ databases">
        <authorList>
            <person name="Whitehead M."/>
        </authorList>
    </citation>
    <scope>NUCLEOTIDE SEQUENCE</scope>
    <source>
        <strain evidence="1">EGII</strain>
    </source>
</reference>
<proteinExistence type="predicted"/>
<dbReference type="Proteomes" id="UP000606786">
    <property type="component" value="Unassembled WGS sequence"/>
</dbReference>
<evidence type="ECO:0000313" key="1">
    <source>
        <dbReference type="EMBL" id="CAD6993486.1"/>
    </source>
</evidence>